<name>A0ABS4GM62_9BACL</name>
<feature type="signal peptide" evidence="2">
    <location>
        <begin position="1"/>
        <end position="21"/>
    </location>
</feature>
<dbReference type="PANTHER" id="PTHR33376:SF2">
    <property type="entry name" value="DICARBOXYLATE-BINDING PERIPLASMIC PROTEIN"/>
    <property type="match status" value="1"/>
</dbReference>
<dbReference type="Proteomes" id="UP001519343">
    <property type="component" value="Unassembled WGS sequence"/>
</dbReference>
<dbReference type="RefSeq" id="WP_209809434.1">
    <property type="nucleotide sequence ID" value="NZ_JAGGKT010000002.1"/>
</dbReference>
<sequence>MLKKGRKLASFLVISSLLVTAVGCGGGQDDKTSAQPASGNDTASGIQDRKIKLGIGLNEDHPEAFGARKFKEIVEEKTAGKIKVDLFYSNTLGDDQKMAEALKGGLQELTVISTSPLAPTVKEFGIFDFPFVFNTGEEADAVLDGPVGQAVLDKLPEQGWIGLAYWENGFRNLTNSKHPVAKLEDFEGLKIRTMQNQVHLDVFKQLGANPTPMAFSEVFTAMESKAIDGQENPFPTIESNKFNEVQTYLSVTNHVYTPFIFLAGKPFWDKLSDEEKQILQDAAKEAGKVERQLNREQNVKSLENLKAAGMQVNEVSPEEKARIQEAIKPVIDKYSKELGEDLVKQMFEEVEKLR</sequence>
<gene>
    <name evidence="3" type="ORF">J2Z37_001364</name>
</gene>
<keyword evidence="1 2" id="KW-0732">Signal</keyword>
<dbReference type="CDD" id="cd13679">
    <property type="entry name" value="PBP2_TRAP_YiaO_like"/>
    <property type="match status" value="1"/>
</dbReference>
<dbReference type="PIRSF" id="PIRSF006470">
    <property type="entry name" value="DctB"/>
    <property type="match status" value="1"/>
</dbReference>
<dbReference type="PROSITE" id="PS51257">
    <property type="entry name" value="PROKAR_LIPOPROTEIN"/>
    <property type="match status" value="1"/>
</dbReference>
<dbReference type="NCBIfam" id="TIGR00787">
    <property type="entry name" value="dctP"/>
    <property type="match status" value="1"/>
</dbReference>
<protein>
    <submittedName>
        <fullName evidence="3">Tripartite ATP-independent transporter DctP family solute receptor</fullName>
    </submittedName>
</protein>
<feature type="chain" id="PRO_5045992570" evidence="2">
    <location>
        <begin position="22"/>
        <end position="354"/>
    </location>
</feature>
<keyword evidence="3" id="KW-0675">Receptor</keyword>
<dbReference type="Pfam" id="PF03480">
    <property type="entry name" value="DctP"/>
    <property type="match status" value="1"/>
</dbReference>
<evidence type="ECO:0000313" key="4">
    <source>
        <dbReference type="Proteomes" id="UP001519343"/>
    </source>
</evidence>
<accession>A0ABS4GM62</accession>
<organism evidence="3 4">
    <name type="scientific">Ammoniphilus resinae</name>
    <dbReference type="NCBI Taxonomy" id="861532"/>
    <lineage>
        <taxon>Bacteria</taxon>
        <taxon>Bacillati</taxon>
        <taxon>Bacillota</taxon>
        <taxon>Bacilli</taxon>
        <taxon>Bacillales</taxon>
        <taxon>Paenibacillaceae</taxon>
        <taxon>Aneurinibacillus group</taxon>
        <taxon>Ammoniphilus</taxon>
    </lineage>
</organism>
<dbReference type="InterPro" id="IPR004682">
    <property type="entry name" value="TRAP_DctP"/>
</dbReference>
<dbReference type="PANTHER" id="PTHR33376">
    <property type="match status" value="1"/>
</dbReference>
<comment type="caution">
    <text evidence="3">The sequence shown here is derived from an EMBL/GenBank/DDBJ whole genome shotgun (WGS) entry which is preliminary data.</text>
</comment>
<keyword evidence="4" id="KW-1185">Reference proteome</keyword>
<dbReference type="NCBIfam" id="NF037995">
    <property type="entry name" value="TRAP_S1"/>
    <property type="match status" value="1"/>
</dbReference>
<evidence type="ECO:0000313" key="3">
    <source>
        <dbReference type="EMBL" id="MBP1931367.1"/>
    </source>
</evidence>
<dbReference type="EMBL" id="JAGGKT010000002">
    <property type="protein sequence ID" value="MBP1931367.1"/>
    <property type="molecule type" value="Genomic_DNA"/>
</dbReference>
<proteinExistence type="predicted"/>
<dbReference type="InterPro" id="IPR018389">
    <property type="entry name" value="DctP_fam"/>
</dbReference>
<dbReference type="Gene3D" id="3.40.190.170">
    <property type="entry name" value="Bacterial extracellular solute-binding protein, family 7"/>
    <property type="match status" value="1"/>
</dbReference>
<evidence type="ECO:0000256" key="1">
    <source>
        <dbReference type="ARBA" id="ARBA00022729"/>
    </source>
</evidence>
<reference evidence="3 4" key="1">
    <citation type="submission" date="2021-03" db="EMBL/GenBank/DDBJ databases">
        <title>Genomic Encyclopedia of Type Strains, Phase IV (KMG-IV): sequencing the most valuable type-strain genomes for metagenomic binning, comparative biology and taxonomic classification.</title>
        <authorList>
            <person name="Goeker M."/>
        </authorList>
    </citation>
    <scope>NUCLEOTIDE SEQUENCE [LARGE SCALE GENOMIC DNA]</scope>
    <source>
        <strain evidence="3 4">DSM 24738</strain>
    </source>
</reference>
<dbReference type="InterPro" id="IPR038404">
    <property type="entry name" value="TRAP_DctP_sf"/>
</dbReference>
<evidence type="ECO:0000256" key="2">
    <source>
        <dbReference type="SAM" id="SignalP"/>
    </source>
</evidence>